<dbReference type="SUPFAM" id="SSF53474">
    <property type="entry name" value="alpha/beta-Hydrolases"/>
    <property type="match status" value="1"/>
</dbReference>
<reference evidence="3 4" key="1">
    <citation type="submission" date="2017-05" db="EMBL/GenBank/DDBJ databases">
        <authorList>
            <person name="Varghese N."/>
            <person name="Submissions S."/>
        </authorList>
    </citation>
    <scope>NUCLEOTIDE SEQUENCE [LARGE SCALE GENOMIC DNA]</scope>
    <source>
        <strain evidence="3 4">DSM 18015</strain>
    </source>
</reference>
<dbReference type="Pfam" id="PF20434">
    <property type="entry name" value="BD-FAE"/>
    <property type="match status" value="1"/>
</dbReference>
<dbReference type="PANTHER" id="PTHR48081">
    <property type="entry name" value="AB HYDROLASE SUPERFAMILY PROTEIN C4A8.06C"/>
    <property type="match status" value="1"/>
</dbReference>
<dbReference type="InterPro" id="IPR050300">
    <property type="entry name" value="GDXG_lipolytic_enzyme"/>
</dbReference>
<evidence type="ECO:0000313" key="4">
    <source>
        <dbReference type="Proteomes" id="UP001158050"/>
    </source>
</evidence>
<keyword evidence="4" id="KW-1185">Reference proteome</keyword>
<dbReference type="InterPro" id="IPR049492">
    <property type="entry name" value="BD-FAE-like_dom"/>
</dbReference>
<dbReference type="PANTHER" id="PTHR48081:SF13">
    <property type="entry name" value="ALPHA_BETA HYDROLASE"/>
    <property type="match status" value="1"/>
</dbReference>
<gene>
    <name evidence="3" type="ORF">SAMN05421679_101131</name>
</gene>
<protein>
    <submittedName>
        <fullName evidence="3">Acetyl esterase/lipase</fullName>
    </submittedName>
</protein>
<name>A0ABY1QYW7_9FLAO</name>
<comment type="caution">
    <text evidence="3">The sequence shown here is derived from an EMBL/GenBank/DDBJ whole genome shotgun (WGS) entry which is preliminary data.</text>
</comment>
<evidence type="ECO:0000313" key="3">
    <source>
        <dbReference type="EMBL" id="SMP86397.1"/>
    </source>
</evidence>
<proteinExistence type="predicted"/>
<dbReference type="InterPro" id="IPR029058">
    <property type="entry name" value="AB_hydrolase_fold"/>
</dbReference>
<dbReference type="EMBL" id="FXUO01000001">
    <property type="protein sequence ID" value="SMP86397.1"/>
    <property type="molecule type" value="Genomic_DNA"/>
</dbReference>
<sequence>MKWPTSVILIFILSFTNAQEKLSETLNYKDVTYKIKDTAQQKLDIYLPQKTNKKSPVLVFVHGGGWAQGDKELRDDYYLSDFVLRFVKQGYAMVSINYTLLNEKTHFPTPIEDTKEAIRWIRANAEIYNFDSDNIGIWGASAGSQIGMIAAYTDDSQFSENTKFPNYSAKVNYFIDYFGPSDMNKLFRTEAPGFVIFIFKLIFPKIYDIRNKLVFGFTGYDVKEEKDDAINLLNVYSPITYVSNSSVPTLMIHGTKDKIVPYSQSEILKESLDKNNVKNELISIKKGDHGLNKDADHELMFEKTFNFVRENTHANF</sequence>
<organism evidence="3 4">
    <name type="scientific">Epilithonimonas pallida</name>
    <dbReference type="NCBI Taxonomy" id="373671"/>
    <lineage>
        <taxon>Bacteria</taxon>
        <taxon>Pseudomonadati</taxon>
        <taxon>Bacteroidota</taxon>
        <taxon>Flavobacteriia</taxon>
        <taxon>Flavobacteriales</taxon>
        <taxon>Weeksellaceae</taxon>
        <taxon>Chryseobacterium group</taxon>
        <taxon>Epilithonimonas</taxon>
    </lineage>
</organism>
<keyword evidence="1" id="KW-0378">Hydrolase</keyword>
<evidence type="ECO:0000259" key="2">
    <source>
        <dbReference type="Pfam" id="PF20434"/>
    </source>
</evidence>
<dbReference type="Proteomes" id="UP001158050">
    <property type="component" value="Unassembled WGS sequence"/>
</dbReference>
<dbReference type="RefSeq" id="WP_283415079.1">
    <property type="nucleotide sequence ID" value="NZ_FXUO01000001.1"/>
</dbReference>
<feature type="domain" description="BD-FAE-like" evidence="2">
    <location>
        <begin position="43"/>
        <end position="272"/>
    </location>
</feature>
<dbReference type="Gene3D" id="3.40.50.1820">
    <property type="entry name" value="alpha/beta hydrolase"/>
    <property type="match status" value="1"/>
</dbReference>
<evidence type="ECO:0000256" key="1">
    <source>
        <dbReference type="ARBA" id="ARBA00022801"/>
    </source>
</evidence>
<accession>A0ABY1QYW7</accession>